<evidence type="ECO:0000256" key="5">
    <source>
        <dbReference type="PROSITE-ProRule" id="PRU10141"/>
    </source>
</evidence>
<protein>
    <recommendedName>
        <fullName evidence="8">Protein kinase domain-containing protein</fullName>
    </recommendedName>
</protein>
<evidence type="ECO:0000256" key="2">
    <source>
        <dbReference type="ARBA" id="ARBA00022741"/>
    </source>
</evidence>
<dbReference type="Gene3D" id="3.30.200.20">
    <property type="entry name" value="Phosphorylase Kinase, domain 1"/>
    <property type="match status" value="1"/>
</dbReference>
<feature type="domain" description="Protein kinase" evidence="8">
    <location>
        <begin position="239"/>
        <end position="514"/>
    </location>
</feature>
<organism evidence="9 10">
    <name type="scientific">Hyalangium minutum</name>
    <dbReference type="NCBI Taxonomy" id="394096"/>
    <lineage>
        <taxon>Bacteria</taxon>
        <taxon>Pseudomonadati</taxon>
        <taxon>Myxococcota</taxon>
        <taxon>Myxococcia</taxon>
        <taxon>Myxococcales</taxon>
        <taxon>Cystobacterineae</taxon>
        <taxon>Archangiaceae</taxon>
        <taxon>Hyalangium</taxon>
    </lineage>
</organism>
<gene>
    <name evidence="9" type="ORF">DB31_2904</name>
</gene>
<dbReference type="PANTHER" id="PTHR43289">
    <property type="entry name" value="MITOGEN-ACTIVATED PROTEIN KINASE KINASE KINASE 20-RELATED"/>
    <property type="match status" value="1"/>
</dbReference>
<dbReference type="Pfam" id="PF00069">
    <property type="entry name" value="Pkinase"/>
    <property type="match status" value="1"/>
</dbReference>
<dbReference type="CDD" id="cd14014">
    <property type="entry name" value="STKc_PknB_like"/>
    <property type="match status" value="1"/>
</dbReference>
<dbReference type="PANTHER" id="PTHR43289:SF6">
    <property type="entry name" value="SERINE_THREONINE-PROTEIN KINASE NEKL-3"/>
    <property type="match status" value="1"/>
</dbReference>
<reference evidence="9 10" key="1">
    <citation type="submission" date="2014-04" db="EMBL/GenBank/DDBJ databases">
        <title>Genome assembly of Hyalangium minutum DSM 14724.</title>
        <authorList>
            <person name="Sharma G."/>
            <person name="Subramanian S."/>
        </authorList>
    </citation>
    <scope>NUCLEOTIDE SEQUENCE [LARGE SCALE GENOMIC DNA]</scope>
    <source>
        <strain evidence="9 10">DSM 14724</strain>
    </source>
</reference>
<dbReference type="PROSITE" id="PS50011">
    <property type="entry name" value="PROTEIN_KINASE_DOM"/>
    <property type="match status" value="1"/>
</dbReference>
<feature type="region of interest" description="Disordered" evidence="6">
    <location>
        <begin position="545"/>
        <end position="598"/>
    </location>
</feature>
<keyword evidence="10" id="KW-1185">Reference proteome</keyword>
<comment type="caution">
    <text evidence="9">The sequence shown here is derived from an EMBL/GenBank/DDBJ whole genome shotgun (WGS) entry which is preliminary data.</text>
</comment>
<feature type="transmembrane region" description="Helical" evidence="7">
    <location>
        <begin position="203"/>
        <end position="222"/>
    </location>
</feature>
<dbReference type="InterPro" id="IPR011009">
    <property type="entry name" value="Kinase-like_dom_sf"/>
</dbReference>
<evidence type="ECO:0000256" key="6">
    <source>
        <dbReference type="SAM" id="MobiDB-lite"/>
    </source>
</evidence>
<dbReference type="GO" id="GO:0004674">
    <property type="term" value="F:protein serine/threonine kinase activity"/>
    <property type="evidence" value="ECO:0007669"/>
    <property type="project" value="TreeGrafter"/>
</dbReference>
<dbReference type="PROSITE" id="PS00107">
    <property type="entry name" value="PROTEIN_KINASE_ATP"/>
    <property type="match status" value="1"/>
</dbReference>
<evidence type="ECO:0000256" key="3">
    <source>
        <dbReference type="ARBA" id="ARBA00022777"/>
    </source>
</evidence>
<keyword evidence="3" id="KW-0418">Kinase</keyword>
<dbReference type="Proteomes" id="UP000028725">
    <property type="component" value="Unassembled WGS sequence"/>
</dbReference>
<dbReference type="OrthoDB" id="5484724at2"/>
<feature type="transmembrane region" description="Helical" evidence="7">
    <location>
        <begin position="172"/>
        <end position="191"/>
    </location>
</feature>
<dbReference type="GO" id="GO:0005524">
    <property type="term" value="F:ATP binding"/>
    <property type="evidence" value="ECO:0007669"/>
    <property type="project" value="UniProtKB-UniRule"/>
</dbReference>
<dbReference type="EMBL" id="JMCB01000018">
    <property type="protein sequence ID" value="KFE63311.1"/>
    <property type="molecule type" value="Genomic_DNA"/>
</dbReference>
<dbReference type="InterPro" id="IPR008266">
    <property type="entry name" value="Tyr_kinase_AS"/>
</dbReference>
<dbReference type="InterPro" id="IPR000719">
    <property type="entry name" value="Prot_kinase_dom"/>
</dbReference>
<keyword evidence="7" id="KW-0812">Transmembrane</keyword>
<name>A0A085W6J8_9BACT</name>
<evidence type="ECO:0000256" key="4">
    <source>
        <dbReference type="ARBA" id="ARBA00022840"/>
    </source>
</evidence>
<feature type="binding site" evidence="5">
    <location>
        <position position="271"/>
    </location>
    <ligand>
        <name>ATP</name>
        <dbReference type="ChEBI" id="CHEBI:30616"/>
    </ligand>
</feature>
<keyword evidence="7" id="KW-1133">Transmembrane helix</keyword>
<evidence type="ECO:0000313" key="10">
    <source>
        <dbReference type="Proteomes" id="UP000028725"/>
    </source>
</evidence>
<keyword evidence="7" id="KW-0472">Membrane</keyword>
<dbReference type="RefSeq" id="WP_075306376.1">
    <property type="nucleotide sequence ID" value="NZ_JMCB01000018.1"/>
</dbReference>
<keyword evidence="2 5" id="KW-0547">Nucleotide-binding</keyword>
<dbReference type="PROSITE" id="PS00109">
    <property type="entry name" value="PROTEIN_KINASE_TYR"/>
    <property type="match status" value="1"/>
</dbReference>
<keyword evidence="1" id="KW-0808">Transferase</keyword>
<feature type="transmembrane region" description="Helical" evidence="7">
    <location>
        <begin position="6"/>
        <end position="29"/>
    </location>
</feature>
<dbReference type="Gene3D" id="1.10.510.10">
    <property type="entry name" value="Transferase(Phosphotransferase) domain 1"/>
    <property type="match status" value="1"/>
</dbReference>
<accession>A0A085W6J8</accession>
<dbReference type="InterPro" id="IPR017441">
    <property type="entry name" value="Protein_kinase_ATP_BS"/>
</dbReference>
<feature type="transmembrane region" description="Helical" evidence="7">
    <location>
        <begin position="36"/>
        <end position="57"/>
    </location>
</feature>
<sequence length="598" mass="65312">MSSYTVLHFALAGAFFVLALLHFATWAAVRSQAVQLWLASSFLGFAVLSMATGLTSYQAGVLTADTRPWLLLGVLPSIPLPYTLLRTVWSLLDVPLTRWRRALLGVALVIGAVRVLDVAWSLLRVAAPEGILEAPAPAAAGLSLPLFWLLATCVAGTWAFEAVRLLKRRGAMAVAVLAASFFALLLLGRELAIDVGWLPGRPLFVLVGLPFLLLASTSLAILTARSLRGADLGTGIHRYRRLTQLGRGGMGEVWLAVRTGRAGFHRLVVLKRMLENDADDPAVQVQRFIGEARTSARLHHPNIVSVYDLGQIDGAWFIVMEYLSGVNALDLVRRVEKGGSLPLEVIVEICQQSLRGLAYAHEQGVIHRDISADNLFVSFDGVVKVVDFGIAHRAGEAQEQVLSTTSSPMPSEPRLTQVGLVIGKAPYMPPERREGGEATASGDLFALGCVLYELLFGALPDVSAESLQLPRLERPEAPAAAQRLRQVLAVALHPQLERRFADARAFQRALDPVRNELPAVELERWLRENFSERWTRERGLLELSDPTPAEVEALRTREQPPQPSAADQTTQIIEPGAPKPPSEQETRVQPRAPGAQRR</sequence>
<proteinExistence type="predicted"/>
<dbReference type="STRING" id="394096.DB31_2904"/>
<evidence type="ECO:0000313" key="9">
    <source>
        <dbReference type="EMBL" id="KFE63311.1"/>
    </source>
</evidence>
<dbReference type="AlphaFoldDB" id="A0A085W6J8"/>
<feature type="transmembrane region" description="Helical" evidence="7">
    <location>
        <begin position="69"/>
        <end position="89"/>
    </location>
</feature>
<dbReference type="SUPFAM" id="SSF56112">
    <property type="entry name" value="Protein kinase-like (PK-like)"/>
    <property type="match status" value="1"/>
</dbReference>
<evidence type="ECO:0000259" key="8">
    <source>
        <dbReference type="PROSITE" id="PS50011"/>
    </source>
</evidence>
<feature type="transmembrane region" description="Helical" evidence="7">
    <location>
        <begin position="142"/>
        <end position="160"/>
    </location>
</feature>
<keyword evidence="4 5" id="KW-0067">ATP-binding</keyword>
<evidence type="ECO:0000256" key="7">
    <source>
        <dbReference type="SAM" id="Phobius"/>
    </source>
</evidence>
<evidence type="ECO:0000256" key="1">
    <source>
        <dbReference type="ARBA" id="ARBA00022679"/>
    </source>
</evidence>
<feature type="transmembrane region" description="Helical" evidence="7">
    <location>
        <begin position="101"/>
        <end position="122"/>
    </location>
</feature>
<dbReference type="PATRIC" id="fig|394096.3.peg.7230"/>